<reference evidence="7 8" key="1">
    <citation type="journal article" date="2019" name="Genome Biol. Evol.">
        <title>Whole-Genome Sequencing of the Giant Devil Catfish, Bagarius yarrelli.</title>
        <authorList>
            <person name="Jiang W."/>
            <person name="Lv Y."/>
            <person name="Cheng L."/>
            <person name="Yang K."/>
            <person name="Chao B."/>
            <person name="Wang X."/>
            <person name="Li Y."/>
            <person name="Pan X."/>
            <person name="You X."/>
            <person name="Zhang Y."/>
            <person name="Yang J."/>
            <person name="Li J."/>
            <person name="Zhang X."/>
            <person name="Liu S."/>
            <person name="Sun C."/>
            <person name="Yang J."/>
            <person name="Shi Q."/>
        </authorList>
    </citation>
    <scope>NUCLEOTIDE SEQUENCE [LARGE SCALE GENOMIC DNA]</scope>
    <source>
        <strain evidence="7">JWS20170419001</strain>
        <tissue evidence="7">Muscle</tissue>
    </source>
</reference>
<feature type="compositionally biased region" description="Basic and acidic residues" evidence="5">
    <location>
        <begin position="238"/>
        <end position="248"/>
    </location>
</feature>
<sequence length="1046" mass="115133">MAAQDEVMGVTEVMFCENKSSIPPPSIREELDVLRRKEWARRNQETQQEKELYHENTPLFREPYKTNKGDELSIRIRRMLGSYEDGNNFQYSQYEGATRDRSPSSSYRHSGNPVQKDRSDPTIQGSSLYEGTKQGHSNGHSLSESSKRFPTPDNSMPGQSKEGTIKPHKTKTDSNMTDYATLPPVLPDLSPPAEPLSPLHSSDSSESEQDMEEENKNAKEHSLSPQSKSSSRRTVLSHHSETTQKETSHLGGDAPMPASQTFPLLLISKPNLANSKKPMALVRPMDGPDQVNSESPDLKASPDNYHGQSYENLSDLKTSVGKPNLPPLKISSQSVEQMLSNEVQRVEEILRSTMSHNLKLRRHPFTSVAQRLSVQALCRQTVASVALPVNTIDSEHVCEDGSNVALAVGDESGSSSDSESSSESESDSESSNSGTDETPPVPSSNTPIAKPSLKPQNHVDIASKSNPKPTNSTKSQTQVDEDPKQHKNKKHYSTSHTPLAQPGVSDADTEAKPAPMTHKTAPNPRTETGPRKSVSNHQLSKSTKASQSSLLVESIEVTPHNKDATFTKRPKVKTKTSQEKKSESKNSEKRDKNEPSAKTSITVLEDKKETEPVRLSSPPAINSVTGTSTPSKSSKRSRARSPKSDRKSKSTAFKSSADAPLALVVKIQLSQLSRVPQVPKAAKTGSQVENPFKKPSQEKEVGKAIKKRPNTTDVTLRAKKSSRLETDRKSAEKIHVPVPPKRRCEEMEESSRSKSKQKKKSSVREERGKSDKKALKSTETALHPSSSSSCGTLTAHRPLLKFDDKPHPVDYHMKEAKKLKHKADAMVDKMGKALSYLDAAMSFVESGISMETDPQTPKSAYTMFSDTVDLIRFILKIKNYLDSSAPASERVFLVLCMQCQALLQMAMFRCKRESALKYSRTLNDYFKSSKSMQAPSPCISKSSSPMSPMPSPAGLLVSNPASGGGTVSIPHFIQQMASSYINITTLLLSAHETWEQAEELARTHTGLLGDLDKALGHLSLTSSMTALVRYTRQGLHWLRLDTSNPR</sequence>
<evidence type="ECO:0000259" key="6">
    <source>
        <dbReference type="Pfam" id="PF18876"/>
    </source>
</evidence>
<feature type="compositionally biased region" description="Polar residues" evidence="5">
    <location>
        <begin position="152"/>
        <end position="162"/>
    </location>
</feature>
<feature type="region of interest" description="Disordered" evidence="5">
    <location>
        <begin position="279"/>
        <end position="310"/>
    </location>
</feature>
<feature type="compositionally biased region" description="Polar residues" evidence="5">
    <location>
        <begin position="103"/>
        <end position="113"/>
    </location>
</feature>
<evidence type="ECO:0000256" key="4">
    <source>
        <dbReference type="ARBA" id="ARBA00023242"/>
    </source>
</evidence>
<feature type="compositionally biased region" description="Low complexity" evidence="5">
    <location>
        <begin position="409"/>
        <end position="419"/>
    </location>
</feature>
<feature type="compositionally biased region" description="Basic and acidic residues" evidence="5">
    <location>
        <begin position="41"/>
        <end position="54"/>
    </location>
</feature>
<dbReference type="OrthoDB" id="6382204at2759"/>
<dbReference type="EMBL" id="VCAZ01000019">
    <property type="protein sequence ID" value="TSK72177.1"/>
    <property type="molecule type" value="Genomic_DNA"/>
</dbReference>
<dbReference type="GO" id="GO:0032783">
    <property type="term" value="C:super elongation complex"/>
    <property type="evidence" value="ECO:0007669"/>
    <property type="project" value="TreeGrafter"/>
</dbReference>
<feature type="compositionally biased region" description="Polar residues" evidence="5">
    <location>
        <begin position="463"/>
        <end position="478"/>
    </location>
</feature>
<feature type="compositionally biased region" description="Polar residues" evidence="5">
    <location>
        <begin position="533"/>
        <end position="551"/>
    </location>
</feature>
<evidence type="ECO:0000313" key="8">
    <source>
        <dbReference type="Proteomes" id="UP000319801"/>
    </source>
</evidence>
<feature type="region of interest" description="Disordered" evidence="5">
    <location>
        <begin position="41"/>
        <end position="257"/>
    </location>
</feature>
<dbReference type="Pfam" id="PF18876">
    <property type="entry name" value="AFF4_CHD"/>
    <property type="match status" value="1"/>
</dbReference>
<evidence type="ECO:0000256" key="3">
    <source>
        <dbReference type="ARBA" id="ARBA00022553"/>
    </source>
</evidence>
<feature type="compositionally biased region" description="Basic and acidic residues" evidence="5">
    <location>
        <begin position="576"/>
        <end position="595"/>
    </location>
</feature>
<dbReference type="GO" id="GO:0010468">
    <property type="term" value="P:regulation of gene expression"/>
    <property type="evidence" value="ECO:0007669"/>
    <property type="project" value="InterPro"/>
</dbReference>
<feature type="compositionally biased region" description="Basic and acidic residues" evidence="5">
    <location>
        <begin position="691"/>
        <end position="703"/>
    </location>
</feature>
<dbReference type="InterPro" id="IPR007797">
    <property type="entry name" value="AF4/FMR2"/>
</dbReference>
<keyword evidence="8" id="KW-1185">Reference proteome</keyword>
<evidence type="ECO:0000256" key="1">
    <source>
        <dbReference type="ARBA" id="ARBA00004123"/>
    </source>
</evidence>
<proteinExistence type="inferred from homology"/>
<dbReference type="Pfam" id="PF05110">
    <property type="entry name" value="AF-4"/>
    <property type="match status" value="1"/>
</dbReference>
<feature type="compositionally biased region" description="Pro residues" evidence="5">
    <location>
        <begin position="184"/>
        <end position="195"/>
    </location>
</feature>
<gene>
    <name evidence="7" type="ORF">Baya_3161</name>
</gene>
<dbReference type="InterPro" id="IPR043640">
    <property type="entry name" value="AF4/FMR2_CHD"/>
</dbReference>
<evidence type="ECO:0000256" key="2">
    <source>
        <dbReference type="ARBA" id="ARBA00007354"/>
    </source>
</evidence>
<comment type="caution">
    <text evidence="7">The sequence shown here is derived from an EMBL/GenBank/DDBJ whole genome shotgun (WGS) entry which is preliminary data.</text>
</comment>
<name>A0A556TUL9_BAGYA</name>
<feature type="domain" description="AF4/FMR2 C-terminal homology" evidence="6">
    <location>
        <begin position="794"/>
        <end position="1043"/>
    </location>
</feature>
<feature type="compositionally biased region" description="Basic and acidic residues" evidence="5">
    <location>
        <begin position="742"/>
        <end position="752"/>
    </location>
</feature>
<dbReference type="PANTHER" id="PTHR10528:SF6">
    <property type="entry name" value="AF4_FMR2 FAMILY MEMBER 1"/>
    <property type="match status" value="1"/>
</dbReference>
<dbReference type="AlphaFoldDB" id="A0A556TUL9"/>
<comment type="subcellular location">
    <subcellularLocation>
        <location evidence="1">Nucleus</location>
    </subcellularLocation>
</comment>
<feature type="compositionally biased region" description="Basic and acidic residues" evidence="5">
    <location>
        <begin position="762"/>
        <end position="776"/>
    </location>
</feature>
<protein>
    <submittedName>
        <fullName evidence="7">AF4/FMR2 family member 2</fullName>
    </submittedName>
</protein>
<feature type="compositionally biased region" description="Polar residues" evidence="5">
    <location>
        <begin position="121"/>
        <end position="144"/>
    </location>
</feature>
<keyword evidence="4" id="KW-0539">Nucleus</keyword>
<feature type="compositionally biased region" description="Polar residues" evidence="5">
    <location>
        <begin position="777"/>
        <end position="792"/>
    </location>
</feature>
<evidence type="ECO:0000313" key="7">
    <source>
        <dbReference type="EMBL" id="TSK72177.1"/>
    </source>
</evidence>
<accession>A0A556TUL9</accession>
<evidence type="ECO:0000256" key="5">
    <source>
        <dbReference type="SAM" id="MobiDB-lite"/>
    </source>
</evidence>
<organism evidence="7 8">
    <name type="scientific">Bagarius yarrelli</name>
    <name type="common">Goonch</name>
    <name type="synonym">Bagrus yarrelli</name>
    <dbReference type="NCBI Taxonomy" id="175774"/>
    <lineage>
        <taxon>Eukaryota</taxon>
        <taxon>Metazoa</taxon>
        <taxon>Chordata</taxon>
        <taxon>Craniata</taxon>
        <taxon>Vertebrata</taxon>
        <taxon>Euteleostomi</taxon>
        <taxon>Actinopterygii</taxon>
        <taxon>Neopterygii</taxon>
        <taxon>Teleostei</taxon>
        <taxon>Ostariophysi</taxon>
        <taxon>Siluriformes</taxon>
        <taxon>Sisoridae</taxon>
        <taxon>Sisorinae</taxon>
        <taxon>Bagarius</taxon>
    </lineage>
</organism>
<comment type="similarity">
    <text evidence="2">Belongs to the AF4 family.</text>
</comment>
<feature type="compositionally biased region" description="Basic and acidic residues" evidence="5">
    <location>
        <begin position="722"/>
        <end position="735"/>
    </location>
</feature>
<feature type="compositionally biased region" description="Basic and acidic residues" evidence="5">
    <location>
        <begin position="62"/>
        <end position="74"/>
    </location>
</feature>
<feature type="compositionally biased region" description="Polar residues" evidence="5">
    <location>
        <begin position="85"/>
        <end position="95"/>
    </location>
</feature>
<dbReference type="Proteomes" id="UP000319801">
    <property type="component" value="Unassembled WGS sequence"/>
</dbReference>
<feature type="compositionally biased region" description="Low complexity" evidence="5">
    <location>
        <begin position="623"/>
        <end position="632"/>
    </location>
</feature>
<dbReference type="Gene3D" id="6.10.250.2670">
    <property type="match status" value="1"/>
</dbReference>
<dbReference type="PANTHER" id="PTHR10528">
    <property type="entry name" value="AF4/FMR2 FAMILY MEMBER"/>
    <property type="match status" value="1"/>
</dbReference>
<feature type="region of interest" description="Disordered" evidence="5">
    <location>
        <begin position="407"/>
        <end position="793"/>
    </location>
</feature>
<keyword evidence="3" id="KW-0597">Phosphoprotein</keyword>